<evidence type="ECO:0000313" key="5">
    <source>
        <dbReference type="Proteomes" id="UP000818603"/>
    </source>
</evidence>
<accession>A0A8J3ES39</accession>
<evidence type="ECO:0000313" key="2">
    <source>
        <dbReference type="EMBL" id="GGH99792.1"/>
    </source>
</evidence>
<reference evidence="3 5" key="2">
    <citation type="submission" date="2020-02" db="EMBL/GenBank/DDBJ databases">
        <title>Genome sequence of Parvularcula flava strain NH6-79.</title>
        <authorList>
            <person name="Abdul Karim M.H."/>
            <person name="Lam M.Q."/>
            <person name="Chen S.J."/>
            <person name="Yahya A."/>
            <person name="Shahir S."/>
            <person name="Shamsir M.S."/>
            <person name="Chong C.S."/>
        </authorList>
    </citation>
    <scope>NUCLEOTIDE SEQUENCE [LARGE SCALE GENOMIC DNA]</scope>
    <source>
        <strain evidence="3 5">NH6-79</strain>
    </source>
</reference>
<dbReference type="GO" id="GO:0016887">
    <property type="term" value="F:ATP hydrolysis activity"/>
    <property type="evidence" value="ECO:0007669"/>
    <property type="project" value="InterPro"/>
</dbReference>
<organism evidence="2 4">
    <name type="scientific">Aquisalinus luteolus</name>
    <dbReference type="NCBI Taxonomy" id="1566827"/>
    <lineage>
        <taxon>Bacteria</taxon>
        <taxon>Pseudomonadati</taxon>
        <taxon>Pseudomonadota</taxon>
        <taxon>Alphaproteobacteria</taxon>
        <taxon>Parvularculales</taxon>
        <taxon>Parvularculaceae</taxon>
        <taxon>Aquisalinus</taxon>
    </lineage>
</organism>
<evidence type="ECO:0000313" key="3">
    <source>
        <dbReference type="EMBL" id="NHK28879.1"/>
    </source>
</evidence>
<dbReference type="EMBL" id="VCJR02000002">
    <property type="protein sequence ID" value="NHK28879.1"/>
    <property type="molecule type" value="Genomic_DNA"/>
</dbReference>
<dbReference type="InterPro" id="IPR003593">
    <property type="entry name" value="AAA+_ATPase"/>
</dbReference>
<dbReference type="EMBL" id="BMGZ01000002">
    <property type="protein sequence ID" value="GGH99792.1"/>
    <property type="molecule type" value="Genomic_DNA"/>
</dbReference>
<dbReference type="PANTHER" id="PTHR43581:SF4">
    <property type="entry name" value="ATP_GTP PHOSPHATASE"/>
    <property type="match status" value="1"/>
</dbReference>
<dbReference type="Gene3D" id="3.40.50.300">
    <property type="entry name" value="P-loop containing nucleotide triphosphate hydrolases"/>
    <property type="match status" value="1"/>
</dbReference>
<dbReference type="SUPFAM" id="SSF52540">
    <property type="entry name" value="P-loop containing nucleoside triphosphate hydrolases"/>
    <property type="match status" value="1"/>
</dbReference>
<proteinExistence type="predicted"/>
<keyword evidence="5" id="KW-1185">Reference proteome</keyword>
<feature type="domain" description="AAA+ ATPase" evidence="1">
    <location>
        <begin position="30"/>
        <end position="288"/>
    </location>
</feature>
<dbReference type="Proteomes" id="UP000621856">
    <property type="component" value="Unassembled WGS sequence"/>
</dbReference>
<name>A0A8J3ES39_9PROT</name>
<keyword evidence="3" id="KW-0067">ATP-binding</keyword>
<sequence length="455" mass="50504">MTLKKLTISGFRGYSSRQTIPFAIPNGKEGSGISIIVGANNSGKSTIIEALRAYNGSTSPSFGTSARYKGTSLVKIEYHKSNGVDVLESIRKGSSETRRSKSGDPLRIFTTPSRRQFASYFYKSFQDRDEYIKSDSLPTTRTSSLSNNFTARLFNIEKDPNDFNEVLGEILGHIPDWSIDLGEQGQHFLKFNTSNHFHSSEGLGEGIVSLFVIADALYDSQKGDVIVIDEPELSLHPAFQRRLMNVFKKFGQDRQIIIATHSVYFADPQAISNGASLIRVRKINGKPTVWSLKEKTRKAFTSIAIGDKNNPHVFGLDAREIFFLEDNIILFEGQEDVIRFPYVEEKVGINLQGNVFGWGTGGAEKIEKICAVLTDLGYEKVCGILDGDKSQLKPPLDSAYPKYSFLILPADDIRDKGAIKKPAKKGLVNKNGVLDPKLIQKTQDLINKVNAYLTS</sequence>
<gene>
    <name evidence="3" type="ORF">FF098_013235</name>
    <name evidence="2" type="ORF">GCM10011355_26590</name>
</gene>
<dbReference type="RefSeq" id="WP_155141231.1">
    <property type="nucleotide sequence ID" value="NZ_BMGZ01000002.1"/>
</dbReference>
<evidence type="ECO:0000313" key="4">
    <source>
        <dbReference type="Proteomes" id="UP000621856"/>
    </source>
</evidence>
<dbReference type="InterPro" id="IPR003959">
    <property type="entry name" value="ATPase_AAA_core"/>
</dbReference>
<dbReference type="CDD" id="cd00267">
    <property type="entry name" value="ABC_ATPase"/>
    <property type="match status" value="1"/>
</dbReference>
<dbReference type="Pfam" id="PF13304">
    <property type="entry name" value="AAA_21"/>
    <property type="match status" value="1"/>
</dbReference>
<keyword evidence="3" id="KW-0547">Nucleotide-binding</keyword>
<dbReference type="InterPro" id="IPR051396">
    <property type="entry name" value="Bact_Antivir_Def_Nuclease"/>
</dbReference>
<protein>
    <submittedName>
        <fullName evidence="3">ATP-binding protein</fullName>
    </submittedName>
</protein>
<reference evidence="2" key="1">
    <citation type="journal article" date="2014" name="Int. J. Syst. Evol. Microbiol.">
        <title>Complete genome sequence of Corynebacterium casei LMG S-19264T (=DSM 44701T), isolated from a smear-ripened cheese.</title>
        <authorList>
            <consortium name="US DOE Joint Genome Institute (JGI-PGF)"/>
            <person name="Walter F."/>
            <person name="Albersmeier A."/>
            <person name="Kalinowski J."/>
            <person name="Ruckert C."/>
        </authorList>
    </citation>
    <scope>NUCLEOTIDE SEQUENCE</scope>
    <source>
        <strain evidence="2">CGMCC 1.14984</strain>
    </source>
</reference>
<dbReference type="SMART" id="SM00382">
    <property type="entry name" value="AAA"/>
    <property type="match status" value="1"/>
</dbReference>
<dbReference type="AlphaFoldDB" id="A0A8J3ES39"/>
<comment type="caution">
    <text evidence="2">The sequence shown here is derived from an EMBL/GenBank/DDBJ whole genome shotgun (WGS) entry which is preliminary data.</text>
</comment>
<reference evidence="2" key="3">
    <citation type="submission" date="2020-09" db="EMBL/GenBank/DDBJ databases">
        <authorList>
            <person name="Sun Q."/>
            <person name="Zhou Y."/>
        </authorList>
    </citation>
    <scope>NUCLEOTIDE SEQUENCE</scope>
    <source>
        <strain evidence="2">CGMCC 1.14984</strain>
    </source>
</reference>
<evidence type="ECO:0000259" key="1">
    <source>
        <dbReference type="SMART" id="SM00382"/>
    </source>
</evidence>
<dbReference type="GO" id="GO:0005524">
    <property type="term" value="F:ATP binding"/>
    <property type="evidence" value="ECO:0007669"/>
    <property type="project" value="UniProtKB-KW"/>
</dbReference>
<dbReference type="PANTHER" id="PTHR43581">
    <property type="entry name" value="ATP/GTP PHOSPHATASE"/>
    <property type="match status" value="1"/>
</dbReference>
<dbReference type="Proteomes" id="UP000818603">
    <property type="component" value="Unassembled WGS sequence"/>
</dbReference>
<dbReference type="InterPro" id="IPR027417">
    <property type="entry name" value="P-loop_NTPase"/>
</dbReference>